<accession>A0A061JRP1</accession>
<protein>
    <submittedName>
        <fullName evidence="3">Sodium:proline symporter</fullName>
    </submittedName>
</protein>
<reference evidence="3 4" key="1">
    <citation type="journal article" date="2013" name="Genome Announc.">
        <title>Draft Genome of the Nitrogen-Fixing Bacterium Pseudomonas stutzeri Strain KOS6 Isolated from Industrial Hydrocarbon Sludge.</title>
        <authorList>
            <person name="Grigoryeva T.V."/>
            <person name="Laikov A.V."/>
            <person name="Naumova R.P."/>
            <person name="Manolov A.I."/>
            <person name="Larin A.K."/>
            <person name="Karpova I.Y."/>
            <person name="Semashko T.A."/>
            <person name="Alexeev D.G."/>
            <person name="Kostryukova E.S."/>
            <person name="Muller R."/>
            <person name="Govorun V.M."/>
        </authorList>
    </citation>
    <scope>NUCLEOTIDE SEQUENCE [LARGE SCALE GENOMIC DNA]</scope>
    <source>
        <strain evidence="3 4">KOS6</strain>
    </source>
</reference>
<proteinExistence type="predicted"/>
<sequence length="544" mass="60612">MKRYLYLAHRWLGIGLGLFVLLWIVSGVVMLFVAYPKLTPEEHLSRLQPLSADCCIAPAAALAASADPRTPLSLRLTSAGGSPRYLLDYGDGPLLAVDARSGGRIERIGATEALASARQFAGGAKVQLLGRVEEDAWTRNHALDRERPLYRVEADDAAGHLLYVSSHTGLVVRDATAHERAWNLLGAWLHWLYPLREALPKPMWSVALVYGALLAAVLVLLGMLIGLLRWRFAGRYRNGSHSPYPTGAGRVHHVGGLLGGVALLVWLASGMLSMEPWGLFEKHSTIDAGVLRQVPLNAEMVDLDLAPALARLQQAGIAPVELQWHTLGDQPYLLGTDAGGETRILPIASATPAQVRLEREALERMAREAWPEQHLRFEWLEQEDFHYYARSEPSLYSHLPRRLPMLRVRFDDPAATWLHLDPYSGTVIEQLDQRRRAVRWLFKLLHSWDWPPLLQRPLLRDGLLLAFSGGMLVIASSGVLLGWRRLRGRPRRARARAARPAQPSRLAKLAAPGRSDATMPEQPTQTTTFPLAQREPTSNEHPRR</sequence>
<keyword evidence="2" id="KW-0812">Transmembrane</keyword>
<dbReference type="InterPro" id="IPR005625">
    <property type="entry name" value="PepSY-ass_TM"/>
</dbReference>
<feature type="region of interest" description="Disordered" evidence="1">
    <location>
        <begin position="492"/>
        <end position="544"/>
    </location>
</feature>
<evidence type="ECO:0000256" key="1">
    <source>
        <dbReference type="SAM" id="MobiDB-lite"/>
    </source>
</evidence>
<feature type="transmembrane region" description="Helical" evidence="2">
    <location>
        <begin position="462"/>
        <end position="483"/>
    </location>
</feature>
<feature type="compositionally biased region" description="Low complexity" evidence="1">
    <location>
        <begin position="498"/>
        <end position="507"/>
    </location>
</feature>
<comment type="caution">
    <text evidence="3">The sequence shown here is derived from an EMBL/GenBank/DDBJ whole genome shotgun (WGS) entry which is preliminary data.</text>
</comment>
<dbReference type="HOGENOM" id="CLU_043268_0_0_6"/>
<dbReference type="PANTHER" id="PTHR34219">
    <property type="entry name" value="IRON-REGULATED INNER MEMBRANE PROTEIN-RELATED"/>
    <property type="match status" value="1"/>
</dbReference>
<dbReference type="Proteomes" id="UP000026923">
    <property type="component" value="Unassembled WGS sequence"/>
</dbReference>
<dbReference type="OrthoDB" id="9760788at2"/>
<dbReference type="eggNOG" id="COG3182">
    <property type="taxonomic scope" value="Bacteria"/>
</dbReference>
<organism evidence="3 4">
    <name type="scientific">Stutzerimonas stutzeri KOS6</name>
    <dbReference type="NCBI Taxonomy" id="1218352"/>
    <lineage>
        <taxon>Bacteria</taxon>
        <taxon>Pseudomonadati</taxon>
        <taxon>Pseudomonadota</taxon>
        <taxon>Gammaproteobacteria</taxon>
        <taxon>Pseudomonadales</taxon>
        <taxon>Pseudomonadaceae</taxon>
        <taxon>Stutzerimonas</taxon>
    </lineage>
</organism>
<evidence type="ECO:0000313" key="4">
    <source>
        <dbReference type="Proteomes" id="UP000026923"/>
    </source>
</evidence>
<evidence type="ECO:0000313" key="3">
    <source>
        <dbReference type="EMBL" id="EWC42362.1"/>
    </source>
</evidence>
<dbReference type="RefSeq" id="WP_003291877.1">
    <property type="nucleotide sequence ID" value="NZ_KK020676.1"/>
</dbReference>
<feature type="compositionally biased region" description="Polar residues" evidence="1">
    <location>
        <begin position="521"/>
        <end position="530"/>
    </location>
</feature>
<feature type="transmembrane region" description="Helical" evidence="2">
    <location>
        <begin position="251"/>
        <end position="272"/>
    </location>
</feature>
<keyword evidence="2" id="KW-0472">Membrane</keyword>
<keyword evidence="2" id="KW-1133">Transmembrane helix</keyword>
<feature type="transmembrane region" description="Helical" evidence="2">
    <location>
        <begin position="12"/>
        <end position="35"/>
    </location>
</feature>
<dbReference type="EMBL" id="AMCZ02000004">
    <property type="protein sequence ID" value="EWC42362.1"/>
    <property type="molecule type" value="Genomic_DNA"/>
</dbReference>
<feature type="transmembrane region" description="Helical" evidence="2">
    <location>
        <begin position="203"/>
        <end position="230"/>
    </location>
</feature>
<name>A0A061JRP1_STUST</name>
<dbReference type="PANTHER" id="PTHR34219:SF6">
    <property type="entry name" value="BLR3280 PROTEIN"/>
    <property type="match status" value="1"/>
</dbReference>
<dbReference type="AlphaFoldDB" id="A0A061JRP1"/>
<evidence type="ECO:0000256" key="2">
    <source>
        <dbReference type="SAM" id="Phobius"/>
    </source>
</evidence>
<gene>
    <name evidence="3" type="ORF">B597_005085</name>
</gene>